<evidence type="ECO:0000256" key="5">
    <source>
        <dbReference type="SAM" id="Phobius"/>
    </source>
</evidence>
<dbReference type="PANTHER" id="PTHR18945">
    <property type="entry name" value="NEUROTRANSMITTER GATED ION CHANNEL"/>
    <property type="match status" value="1"/>
</dbReference>
<dbReference type="GO" id="GO:0016020">
    <property type="term" value="C:membrane"/>
    <property type="evidence" value="ECO:0007669"/>
    <property type="project" value="UniProtKB-SubCell"/>
</dbReference>
<dbReference type="SUPFAM" id="SSF63712">
    <property type="entry name" value="Nicotinic receptor ligand binding domain-like"/>
    <property type="match status" value="1"/>
</dbReference>
<dbReference type="Pfam" id="PF02932">
    <property type="entry name" value="Neur_chan_memb"/>
    <property type="match status" value="1"/>
</dbReference>
<evidence type="ECO:0000313" key="9">
    <source>
        <dbReference type="Proteomes" id="UP001186944"/>
    </source>
</evidence>
<dbReference type="EMBL" id="VSWD01000005">
    <property type="protein sequence ID" value="KAK3102276.1"/>
    <property type="molecule type" value="Genomic_DNA"/>
</dbReference>
<organism evidence="8 9">
    <name type="scientific">Pinctada imbricata</name>
    <name type="common">Atlantic pearl-oyster</name>
    <name type="synonym">Pinctada martensii</name>
    <dbReference type="NCBI Taxonomy" id="66713"/>
    <lineage>
        <taxon>Eukaryota</taxon>
        <taxon>Metazoa</taxon>
        <taxon>Spiralia</taxon>
        <taxon>Lophotrochozoa</taxon>
        <taxon>Mollusca</taxon>
        <taxon>Bivalvia</taxon>
        <taxon>Autobranchia</taxon>
        <taxon>Pteriomorphia</taxon>
        <taxon>Pterioida</taxon>
        <taxon>Pterioidea</taxon>
        <taxon>Pteriidae</taxon>
        <taxon>Pinctada</taxon>
    </lineage>
</organism>
<evidence type="ECO:0000313" key="8">
    <source>
        <dbReference type="EMBL" id="KAK3102276.1"/>
    </source>
</evidence>
<dbReference type="AlphaFoldDB" id="A0AA88YQM6"/>
<dbReference type="Proteomes" id="UP001186944">
    <property type="component" value="Unassembled WGS sequence"/>
</dbReference>
<accession>A0AA88YQM6</accession>
<evidence type="ECO:0000259" key="6">
    <source>
        <dbReference type="Pfam" id="PF02931"/>
    </source>
</evidence>
<evidence type="ECO:0000256" key="1">
    <source>
        <dbReference type="ARBA" id="ARBA00004141"/>
    </source>
</evidence>
<comment type="subcellular location">
    <subcellularLocation>
        <location evidence="1">Membrane</location>
        <topology evidence="1">Multi-pass membrane protein</topology>
    </subcellularLocation>
</comment>
<dbReference type="CDD" id="cd19051">
    <property type="entry name" value="LGIC_TM_cation"/>
    <property type="match status" value="1"/>
</dbReference>
<name>A0AA88YQM6_PINIB</name>
<evidence type="ECO:0000256" key="2">
    <source>
        <dbReference type="ARBA" id="ARBA00022692"/>
    </source>
</evidence>
<evidence type="ECO:0008006" key="10">
    <source>
        <dbReference type="Google" id="ProtNLM"/>
    </source>
</evidence>
<dbReference type="GO" id="GO:0004888">
    <property type="term" value="F:transmembrane signaling receptor activity"/>
    <property type="evidence" value="ECO:0007669"/>
    <property type="project" value="InterPro"/>
</dbReference>
<comment type="caution">
    <text evidence="8">The sequence shown here is derived from an EMBL/GenBank/DDBJ whole genome shotgun (WGS) entry which is preliminary data.</text>
</comment>
<reference evidence="8" key="1">
    <citation type="submission" date="2019-08" db="EMBL/GenBank/DDBJ databases">
        <title>The improved chromosome-level genome for the pearl oyster Pinctada fucata martensii using PacBio sequencing and Hi-C.</title>
        <authorList>
            <person name="Zheng Z."/>
        </authorList>
    </citation>
    <scope>NUCLEOTIDE SEQUENCE</scope>
    <source>
        <strain evidence="8">ZZ-2019</strain>
        <tissue evidence="8">Adductor muscle</tissue>
    </source>
</reference>
<protein>
    <recommendedName>
        <fullName evidence="10">Neurotransmitter-gated ion-channel ligand-binding domain-containing protein</fullName>
    </recommendedName>
</protein>
<dbReference type="InterPro" id="IPR006029">
    <property type="entry name" value="Neurotrans-gated_channel_TM"/>
</dbReference>
<feature type="domain" description="Neurotransmitter-gated ion-channel ligand-binding" evidence="6">
    <location>
        <begin position="11"/>
        <end position="120"/>
    </location>
</feature>
<dbReference type="InterPro" id="IPR038050">
    <property type="entry name" value="Neuro_actylchol_rec"/>
</dbReference>
<keyword evidence="3 5" id="KW-1133">Transmembrane helix</keyword>
<feature type="transmembrane region" description="Helical" evidence="5">
    <location>
        <begin position="157"/>
        <end position="174"/>
    </location>
</feature>
<feature type="transmembrane region" description="Helical" evidence="5">
    <location>
        <begin position="122"/>
        <end position="145"/>
    </location>
</feature>
<evidence type="ECO:0000256" key="4">
    <source>
        <dbReference type="ARBA" id="ARBA00023136"/>
    </source>
</evidence>
<dbReference type="Pfam" id="PF02931">
    <property type="entry name" value="Neur_chan_LBD"/>
    <property type="match status" value="1"/>
</dbReference>
<keyword evidence="9" id="KW-1185">Reference proteome</keyword>
<dbReference type="Gene3D" id="2.70.170.10">
    <property type="entry name" value="Neurotransmitter-gated ion-channel ligand-binding domain"/>
    <property type="match status" value="1"/>
</dbReference>
<dbReference type="InterPro" id="IPR036734">
    <property type="entry name" value="Neur_chan_lig-bd_sf"/>
</dbReference>
<keyword evidence="2 5" id="KW-0812">Transmembrane</keyword>
<dbReference type="InterPro" id="IPR006201">
    <property type="entry name" value="Neur_channel"/>
</dbReference>
<dbReference type="SUPFAM" id="SSF90112">
    <property type="entry name" value="Neurotransmitter-gated ion-channel transmembrane pore"/>
    <property type="match status" value="1"/>
</dbReference>
<feature type="domain" description="Neurotransmitter-gated ion-channel transmembrane" evidence="7">
    <location>
        <begin position="128"/>
        <end position="192"/>
    </location>
</feature>
<dbReference type="Gene3D" id="1.20.58.390">
    <property type="entry name" value="Neurotransmitter-gated ion-channel transmembrane domain"/>
    <property type="match status" value="1"/>
</dbReference>
<dbReference type="InterPro" id="IPR036719">
    <property type="entry name" value="Neuro-gated_channel_TM_sf"/>
</dbReference>
<gene>
    <name evidence="8" type="ORF">FSP39_010143</name>
</gene>
<evidence type="ECO:0000259" key="7">
    <source>
        <dbReference type="Pfam" id="PF02932"/>
    </source>
</evidence>
<proteinExistence type="predicted"/>
<dbReference type="GO" id="GO:0005230">
    <property type="term" value="F:extracellular ligand-gated monoatomic ion channel activity"/>
    <property type="evidence" value="ECO:0007669"/>
    <property type="project" value="InterPro"/>
</dbReference>
<sequence length="220" mass="24910">MTVLNRGYSSFMKEGFSQGQIRVYSNGTIRASHSGLLDIVCTTDARQFPFDEQDCTILMQSGSYTNSEVTLTFSQAEVIYYSYKDDDGHPIWNVKRITTEILTSYYRSDVAFISFHLQRKSLYYACTMITPSAILSLLTMIAFFIPNDSGEKLSCGLALFLSFVVFLIQIGDIVPENSNGNSVIGNEFYFCVIENRATKVKYSLNNECIMYLNNFNNPMS</sequence>
<evidence type="ECO:0000256" key="3">
    <source>
        <dbReference type="ARBA" id="ARBA00022989"/>
    </source>
</evidence>
<keyword evidence="4 5" id="KW-0472">Membrane</keyword>
<dbReference type="InterPro" id="IPR006202">
    <property type="entry name" value="Neur_chan_lig-bd"/>
</dbReference>